<feature type="transmembrane region" description="Helical" evidence="7">
    <location>
        <begin position="265"/>
        <end position="284"/>
    </location>
</feature>
<evidence type="ECO:0000256" key="7">
    <source>
        <dbReference type="SAM" id="Phobius"/>
    </source>
</evidence>
<comment type="similarity">
    <text evidence="2">Belongs to the UPF0718 family.</text>
</comment>
<name>A0A2Z5PI93_METMI</name>
<proteinExistence type="inferred from homology"/>
<evidence type="ECO:0000256" key="1">
    <source>
        <dbReference type="ARBA" id="ARBA00004651"/>
    </source>
</evidence>
<protein>
    <recommendedName>
        <fullName evidence="10">Permease</fullName>
    </recommendedName>
</protein>
<feature type="transmembrane region" description="Helical" evidence="7">
    <location>
        <begin position="198"/>
        <end position="222"/>
    </location>
</feature>
<dbReference type="InterPro" id="IPR052923">
    <property type="entry name" value="UPF0718"/>
</dbReference>
<evidence type="ECO:0000313" key="8">
    <source>
        <dbReference type="EMBL" id="BAP61235.1"/>
    </source>
</evidence>
<feature type="transmembrane region" description="Helical" evidence="7">
    <location>
        <begin position="234"/>
        <end position="253"/>
    </location>
</feature>
<dbReference type="RefSeq" id="WP_026182948.1">
    <property type="nucleotide sequence ID" value="NZ_AP011526.1"/>
</dbReference>
<keyword evidence="5 7" id="KW-1133">Transmembrane helix</keyword>
<dbReference type="EMBL" id="AP011526">
    <property type="protein sequence ID" value="BAP61235.1"/>
    <property type="molecule type" value="Genomic_DNA"/>
</dbReference>
<dbReference type="PANTHER" id="PTHR34184">
    <property type="entry name" value="UPF0718 PROTEIN YCGR"/>
    <property type="match status" value="1"/>
</dbReference>
<evidence type="ECO:0008006" key="10">
    <source>
        <dbReference type="Google" id="ProtNLM"/>
    </source>
</evidence>
<feature type="transmembrane region" description="Helical" evidence="7">
    <location>
        <begin position="17"/>
        <end position="37"/>
    </location>
</feature>
<comment type="subcellular location">
    <subcellularLocation>
        <location evidence="1">Cell membrane</location>
        <topology evidence="1">Multi-pass membrane protein</topology>
    </subcellularLocation>
</comment>
<evidence type="ECO:0000256" key="5">
    <source>
        <dbReference type="ARBA" id="ARBA00022989"/>
    </source>
</evidence>
<dbReference type="Proteomes" id="UP000264208">
    <property type="component" value="Chromosome"/>
</dbReference>
<feature type="transmembrane region" description="Helical" evidence="7">
    <location>
        <begin position="167"/>
        <end position="186"/>
    </location>
</feature>
<evidence type="ECO:0000313" key="9">
    <source>
        <dbReference type="Proteomes" id="UP000264208"/>
    </source>
</evidence>
<feature type="transmembrane region" description="Helical" evidence="7">
    <location>
        <begin position="118"/>
        <end position="138"/>
    </location>
</feature>
<dbReference type="GO" id="GO:0005886">
    <property type="term" value="C:plasma membrane"/>
    <property type="evidence" value="ECO:0007669"/>
    <property type="project" value="UniProtKB-SubCell"/>
</dbReference>
<keyword evidence="3" id="KW-1003">Cell membrane</keyword>
<dbReference type="PANTHER" id="PTHR34184:SF4">
    <property type="entry name" value="UPF0718 PROTEIN YCGR"/>
    <property type="match status" value="1"/>
</dbReference>
<evidence type="ECO:0000256" key="4">
    <source>
        <dbReference type="ARBA" id="ARBA00022692"/>
    </source>
</evidence>
<dbReference type="InterPro" id="IPR005524">
    <property type="entry name" value="DUF318"/>
</dbReference>
<sequence length="286" mass="31467">MINMYAIYISLEHSLNFFLKALPYIILGFVISTYLKIKLKGDLRKRFVHILDNSKKSIILASFIGGILPLCSASGVPVANAMSSKGANLGTSMAFIVSASSINPIGILLSLSLLGYKLAIVQVLASMLLSVFVGLIFYNEKVVFCGFESKNNKNGFFDVFIEQFKKFLPSITLGFLISGFVMTYVSKETILLILSNNLYSYFYVSIIRIFIFLCPHAMVPIIKAVAIDGISKGLIISFLISAPTLGLPLLMAMKRCYGKKLTLKYLIGVIVGSGIIGILFDKFINF</sequence>
<feature type="transmembrane region" description="Helical" evidence="7">
    <location>
        <begin position="58"/>
        <end position="79"/>
    </location>
</feature>
<dbReference type="AlphaFoldDB" id="A0A2Z5PI93"/>
<accession>A0A2Z5PI93</accession>
<evidence type="ECO:0000256" key="3">
    <source>
        <dbReference type="ARBA" id="ARBA00022475"/>
    </source>
</evidence>
<dbReference type="GeneID" id="41279530"/>
<keyword evidence="6 7" id="KW-0472">Membrane</keyword>
<keyword evidence="4 7" id="KW-0812">Transmembrane</keyword>
<gene>
    <name evidence="8" type="ORF">MMKA1_11180</name>
</gene>
<reference evidence="8 9" key="1">
    <citation type="submission" date="2009-06" db="EMBL/GenBank/DDBJ databases">
        <title>Molecular Evidence for Microbiologically Influenced Corrosion from genome of Methanogen.</title>
        <authorList>
            <person name="Ito N."/>
            <person name="Tsurumaru H."/>
            <person name="Shimizu A."/>
            <person name="Harada T."/>
            <person name="Hosoyama A."/>
            <person name="Horikawa H."/>
            <person name="Wakai S."/>
            <person name="Sasaki K."/>
            <person name="Nishijima K."/>
            <person name="Ataku H."/>
            <person name="Yamazaki J."/>
            <person name="Mise M."/>
            <person name="Yamazaki S."/>
            <person name="Tanikawa S."/>
            <person name="Harayama S."/>
            <person name="Fujita N."/>
        </authorList>
    </citation>
    <scope>NUCLEOTIDE SEQUENCE [LARGE SCALE GENOMIC DNA]</scope>
    <source>
        <strain evidence="9">KA1 ( NBRC 102054)</strain>
    </source>
</reference>
<dbReference type="KEGG" id="mmak:MMKA1_11180"/>
<dbReference type="Pfam" id="PF03773">
    <property type="entry name" value="ArsP_1"/>
    <property type="match status" value="1"/>
</dbReference>
<feature type="transmembrane region" description="Helical" evidence="7">
    <location>
        <begin position="91"/>
        <end position="111"/>
    </location>
</feature>
<organism evidence="8 9">
    <name type="scientific">Methanococcus maripaludis KA1</name>
    <dbReference type="NCBI Taxonomy" id="637914"/>
    <lineage>
        <taxon>Archaea</taxon>
        <taxon>Methanobacteriati</taxon>
        <taxon>Methanobacteriota</taxon>
        <taxon>Methanomada group</taxon>
        <taxon>Methanococci</taxon>
        <taxon>Methanococcales</taxon>
        <taxon>Methanococcaceae</taxon>
        <taxon>Methanococcus</taxon>
    </lineage>
</organism>
<evidence type="ECO:0000256" key="2">
    <source>
        <dbReference type="ARBA" id="ARBA00006386"/>
    </source>
</evidence>
<evidence type="ECO:0000256" key="6">
    <source>
        <dbReference type="ARBA" id="ARBA00023136"/>
    </source>
</evidence>